<feature type="compositionally biased region" description="Basic and acidic residues" evidence="26">
    <location>
        <begin position="706"/>
        <end position="735"/>
    </location>
</feature>
<evidence type="ECO:0000259" key="28">
    <source>
        <dbReference type="Pfam" id="PF00912"/>
    </source>
</evidence>
<evidence type="ECO:0000256" key="23">
    <source>
        <dbReference type="ARBA" id="ARBA00044770"/>
    </source>
</evidence>
<evidence type="ECO:0000256" key="4">
    <source>
        <dbReference type="ARBA" id="ARBA00007090"/>
    </source>
</evidence>
<dbReference type="Proteomes" id="UP000623269">
    <property type="component" value="Unassembled WGS sequence"/>
</dbReference>
<evidence type="ECO:0000256" key="15">
    <source>
        <dbReference type="ARBA" id="ARBA00022968"/>
    </source>
</evidence>
<comment type="pathway">
    <text evidence="3">Cell wall biogenesis; peptidoglycan biosynthesis.</text>
</comment>
<comment type="subcellular location">
    <subcellularLocation>
        <location evidence="2">Cell membrane</location>
        <topology evidence="2">Single-pass type II membrane protein</topology>
    </subcellularLocation>
</comment>
<keyword evidence="21" id="KW-0961">Cell wall biogenesis/degradation</keyword>
<feature type="compositionally biased region" description="Acidic residues" evidence="26">
    <location>
        <begin position="781"/>
        <end position="806"/>
    </location>
</feature>
<dbReference type="Gene3D" id="3.40.710.10">
    <property type="entry name" value="DD-peptidase/beta-lactamase superfamily"/>
    <property type="match status" value="1"/>
</dbReference>
<comment type="catalytic activity">
    <reaction evidence="22">
        <text>Preferential cleavage: (Ac)2-L-Lys-D-Ala-|-D-Ala. Also transpeptidation of peptidyl-alanyl moieties that are N-acyl substituents of D-alanine.</text>
        <dbReference type="EC" id="3.4.16.4"/>
    </reaction>
</comment>
<keyword evidence="19" id="KW-0046">Antibiotic resistance</keyword>
<dbReference type="EMBL" id="JAEAGR010000017">
    <property type="protein sequence ID" value="MBH1942119.1"/>
    <property type="molecule type" value="Genomic_DNA"/>
</dbReference>
<dbReference type="PANTHER" id="PTHR32282:SF33">
    <property type="entry name" value="PEPTIDOGLYCAN GLYCOSYLTRANSFERASE"/>
    <property type="match status" value="1"/>
</dbReference>
<comment type="similarity">
    <text evidence="4">In the C-terminal section; belongs to the transpeptidase family.</text>
</comment>
<keyword evidence="20" id="KW-0511">Multifunctional enzyme</keyword>
<evidence type="ECO:0000256" key="17">
    <source>
        <dbReference type="ARBA" id="ARBA00022989"/>
    </source>
</evidence>
<dbReference type="InterPro" id="IPR023346">
    <property type="entry name" value="Lysozyme-like_dom_sf"/>
</dbReference>
<dbReference type="InterPro" id="IPR050396">
    <property type="entry name" value="Glycosyltr_51/Transpeptidase"/>
</dbReference>
<proteinExistence type="inferred from homology"/>
<gene>
    <name evidence="29" type="ORF">I5677_14550</name>
</gene>
<evidence type="ECO:0000259" key="27">
    <source>
        <dbReference type="Pfam" id="PF00905"/>
    </source>
</evidence>
<dbReference type="GO" id="GO:0009252">
    <property type="term" value="P:peptidoglycan biosynthetic process"/>
    <property type="evidence" value="ECO:0007669"/>
    <property type="project" value="UniProtKB-UniPathway"/>
</dbReference>
<evidence type="ECO:0000256" key="25">
    <source>
        <dbReference type="ARBA" id="ARBA00060592"/>
    </source>
</evidence>
<dbReference type="NCBIfam" id="TIGR02074">
    <property type="entry name" value="PBP_1a_fam"/>
    <property type="match status" value="1"/>
</dbReference>
<dbReference type="SUPFAM" id="SSF53955">
    <property type="entry name" value="Lysozyme-like"/>
    <property type="match status" value="1"/>
</dbReference>
<comment type="catalytic activity">
    <reaction evidence="24">
        <text>[GlcNAc-(1-&gt;4)-Mur2Ac(oyl-L-Ala-gamma-D-Glu-L-Lys-D-Ala-D-Ala)](n)-di-trans,octa-cis-undecaprenyl diphosphate + beta-D-GlcNAc-(1-&gt;4)-Mur2Ac(oyl-L-Ala-gamma-D-Glu-L-Lys-D-Ala-D-Ala)-di-trans,octa-cis-undecaprenyl diphosphate = [GlcNAc-(1-&gt;4)-Mur2Ac(oyl-L-Ala-gamma-D-Glu-L-Lys-D-Ala-D-Ala)](n+1)-di-trans,octa-cis-undecaprenyl diphosphate + di-trans,octa-cis-undecaprenyl diphosphate + H(+)</text>
        <dbReference type="Rhea" id="RHEA:23708"/>
        <dbReference type="Rhea" id="RHEA-COMP:9602"/>
        <dbReference type="Rhea" id="RHEA-COMP:9603"/>
        <dbReference type="ChEBI" id="CHEBI:15378"/>
        <dbReference type="ChEBI" id="CHEBI:58405"/>
        <dbReference type="ChEBI" id="CHEBI:60033"/>
        <dbReference type="ChEBI" id="CHEBI:78435"/>
        <dbReference type="EC" id="2.4.99.28"/>
    </reaction>
</comment>
<evidence type="ECO:0000256" key="8">
    <source>
        <dbReference type="ARBA" id="ARBA00022645"/>
    </source>
</evidence>
<keyword evidence="13" id="KW-0378">Hydrolase</keyword>
<evidence type="ECO:0000313" key="29">
    <source>
        <dbReference type="EMBL" id="MBH1942119.1"/>
    </source>
</evidence>
<evidence type="ECO:0000256" key="7">
    <source>
        <dbReference type="ARBA" id="ARBA00018638"/>
    </source>
</evidence>
<dbReference type="GO" id="GO:0009002">
    <property type="term" value="F:serine-type D-Ala-D-Ala carboxypeptidase activity"/>
    <property type="evidence" value="ECO:0007669"/>
    <property type="project" value="UniProtKB-EC"/>
</dbReference>
<feature type="domain" description="Glycosyl transferase family 51" evidence="28">
    <location>
        <begin position="88"/>
        <end position="264"/>
    </location>
</feature>
<dbReference type="InterPro" id="IPR001264">
    <property type="entry name" value="Glyco_trans_51"/>
</dbReference>
<name>A0A8J7H639_9FIRM</name>
<feature type="compositionally biased region" description="Acidic residues" evidence="26">
    <location>
        <begin position="736"/>
        <end position="749"/>
    </location>
</feature>
<evidence type="ECO:0000256" key="24">
    <source>
        <dbReference type="ARBA" id="ARBA00049902"/>
    </source>
</evidence>
<evidence type="ECO:0000256" key="9">
    <source>
        <dbReference type="ARBA" id="ARBA00022670"/>
    </source>
</evidence>
<evidence type="ECO:0000256" key="5">
    <source>
        <dbReference type="ARBA" id="ARBA00007739"/>
    </source>
</evidence>
<evidence type="ECO:0000256" key="22">
    <source>
        <dbReference type="ARBA" id="ARBA00034000"/>
    </source>
</evidence>
<protein>
    <recommendedName>
        <fullName evidence="7">Penicillin-binding protein 1A</fullName>
        <ecNumber evidence="23">2.4.99.28</ecNumber>
        <ecNumber evidence="6">3.4.16.4</ecNumber>
    </recommendedName>
</protein>
<evidence type="ECO:0000256" key="2">
    <source>
        <dbReference type="ARBA" id="ARBA00004401"/>
    </source>
</evidence>
<evidence type="ECO:0000256" key="21">
    <source>
        <dbReference type="ARBA" id="ARBA00023316"/>
    </source>
</evidence>
<organism evidence="29 30">
    <name type="scientific">Mobilitalea sibirica</name>
    <dbReference type="NCBI Taxonomy" id="1462919"/>
    <lineage>
        <taxon>Bacteria</taxon>
        <taxon>Bacillati</taxon>
        <taxon>Bacillota</taxon>
        <taxon>Clostridia</taxon>
        <taxon>Lachnospirales</taxon>
        <taxon>Lachnospiraceae</taxon>
        <taxon>Mobilitalea</taxon>
    </lineage>
</organism>
<feature type="domain" description="Penicillin-binding protein transpeptidase" evidence="27">
    <location>
        <begin position="387"/>
        <end position="652"/>
    </location>
</feature>
<keyword evidence="10" id="KW-0328">Glycosyltransferase</keyword>
<dbReference type="GO" id="GO:0006508">
    <property type="term" value="P:proteolysis"/>
    <property type="evidence" value="ECO:0007669"/>
    <property type="project" value="UniProtKB-KW"/>
</dbReference>
<keyword evidence="12" id="KW-0812">Transmembrane</keyword>
<dbReference type="Pfam" id="PF00905">
    <property type="entry name" value="Transpeptidase"/>
    <property type="match status" value="1"/>
</dbReference>
<comment type="pathway">
    <text evidence="25">Glycan biosynthesis.</text>
</comment>
<dbReference type="PANTHER" id="PTHR32282">
    <property type="entry name" value="BINDING PROTEIN TRANSPEPTIDASE, PUTATIVE-RELATED"/>
    <property type="match status" value="1"/>
</dbReference>
<keyword evidence="30" id="KW-1185">Reference proteome</keyword>
<keyword evidence="17" id="KW-1133">Transmembrane helix</keyword>
<sequence>MKTKPQKAKQKKPVHKKKKKSPGQVIKLTLQLALLLFLLVIAAGMFYFYKTYGKTLFQIQAEAKDVVSTSTKDDFRSSLTSLVYDTEGELIASLKADKDVYYIEYKDIPANAINAMVVTEDKKFMEHDGIDYLANIRAAIALIKNKGEIKQGASTITQQLARNIFLTHEVTYERKIEEIFIAQELEKKYSKQEILEFYFNNIYFANGHYGIQAAAYGYFGKSVTRLSLSQTAFLCAIPNSPNRYNPITNMENTLERRDRILNQMLEDDKINLLEYRKAINEDIELQPSKKNKENYVETYVSYSAIRALMENQGFEFRVSFSSEKEKEVYEDEYNKLYYSLQKELYRNGYRIYTSIDLKKQKLLQASLDQTLQDFTEMNGEGVFELQGAAVSIDNDTGRVIAIVGGRSQEFPGYTLNRAYQSYRQPGSSIKPLIVYTPALERDYTPDSVVRDERFEGGPRNSGGSYAGEMKLSRAIELSKNTIAWRLFEELTPEVGLSYLLDMNFAKIDKNDYYPAASLGGFTVGVSPLEMASAYAAIENDGYYRHPTCIVKIMDSEGNEIVGEKIPTKQVYETNAARIMTEALIGVIKNGTGKGLGLTHTISAGKTGTTDDKKDGWFVGYTPYYTTSVWVGYDIPKTLEDLKGSSYPGTIWRSYMEQIHNSSMTDTFETYDWRAVIKEEQEKEDEQAEREQEREVTNEMEQEIEQEAEREIGQEDEQGVEREIGQEDEQGAKQEIEQEVEQEIEQEDGQGVEQEIGHEAEQEQETENEIRQEETAGSDISDTSDTEDMEEELLMQEIELQEESETD</sequence>
<dbReference type="InterPro" id="IPR012338">
    <property type="entry name" value="Beta-lactam/transpept-like"/>
</dbReference>
<evidence type="ECO:0000256" key="18">
    <source>
        <dbReference type="ARBA" id="ARBA00023136"/>
    </source>
</evidence>
<keyword evidence="9" id="KW-0645">Protease</keyword>
<reference evidence="29" key="1">
    <citation type="submission" date="2020-12" db="EMBL/GenBank/DDBJ databases">
        <title>M. sibirica DSM 26468T genome.</title>
        <authorList>
            <person name="Thieme N."/>
            <person name="Rettenmaier R."/>
            <person name="Zverlov V."/>
            <person name="Liebl W."/>
        </authorList>
    </citation>
    <scope>NUCLEOTIDE SEQUENCE</scope>
    <source>
        <strain evidence="29">DSM 26468</strain>
    </source>
</reference>
<evidence type="ECO:0000256" key="10">
    <source>
        <dbReference type="ARBA" id="ARBA00022676"/>
    </source>
</evidence>
<evidence type="ECO:0000256" key="14">
    <source>
        <dbReference type="ARBA" id="ARBA00022960"/>
    </source>
</evidence>
<dbReference type="FunFam" id="1.10.3810.10:FF:000001">
    <property type="entry name" value="Penicillin-binding protein 1A"/>
    <property type="match status" value="1"/>
</dbReference>
<evidence type="ECO:0000256" key="6">
    <source>
        <dbReference type="ARBA" id="ARBA00012448"/>
    </source>
</evidence>
<dbReference type="InterPro" id="IPR001460">
    <property type="entry name" value="PCN-bd_Tpept"/>
</dbReference>
<keyword evidence="11" id="KW-0808">Transferase</keyword>
<feature type="region of interest" description="Disordered" evidence="26">
    <location>
        <begin position="1"/>
        <end position="20"/>
    </location>
</feature>
<evidence type="ECO:0000256" key="11">
    <source>
        <dbReference type="ARBA" id="ARBA00022679"/>
    </source>
</evidence>
<keyword evidence="18" id="KW-0472">Membrane</keyword>
<dbReference type="EC" id="2.4.99.28" evidence="23"/>
<dbReference type="GO" id="GO:0071555">
    <property type="term" value="P:cell wall organization"/>
    <property type="evidence" value="ECO:0007669"/>
    <property type="project" value="UniProtKB-KW"/>
</dbReference>
<dbReference type="GO" id="GO:0008658">
    <property type="term" value="F:penicillin binding"/>
    <property type="evidence" value="ECO:0007669"/>
    <property type="project" value="InterPro"/>
</dbReference>
<dbReference type="Pfam" id="PF00912">
    <property type="entry name" value="Transgly"/>
    <property type="match status" value="1"/>
</dbReference>
<comment type="similarity">
    <text evidence="5">In the N-terminal section; belongs to the glycosyltransferase 51 family.</text>
</comment>
<evidence type="ECO:0000256" key="12">
    <source>
        <dbReference type="ARBA" id="ARBA00022692"/>
    </source>
</evidence>
<dbReference type="SUPFAM" id="SSF56601">
    <property type="entry name" value="beta-lactamase/transpeptidase-like"/>
    <property type="match status" value="1"/>
</dbReference>
<evidence type="ECO:0000256" key="20">
    <source>
        <dbReference type="ARBA" id="ARBA00023268"/>
    </source>
</evidence>
<keyword evidence="15" id="KW-0735">Signal-anchor</keyword>
<evidence type="ECO:0000256" key="26">
    <source>
        <dbReference type="SAM" id="MobiDB-lite"/>
    </source>
</evidence>
<dbReference type="AlphaFoldDB" id="A0A8J7H639"/>
<dbReference type="Gene3D" id="1.10.3810.10">
    <property type="entry name" value="Biosynthetic peptidoglycan transglycosylase-like"/>
    <property type="match status" value="1"/>
</dbReference>
<accession>A0A8J7H639</accession>
<dbReference type="InterPro" id="IPR036950">
    <property type="entry name" value="PBP_transglycosylase"/>
</dbReference>
<keyword evidence="14" id="KW-0133">Cell shape</keyword>
<dbReference type="GO" id="GO:0005886">
    <property type="term" value="C:plasma membrane"/>
    <property type="evidence" value="ECO:0007669"/>
    <property type="project" value="UniProtKB-SubCell"/>
</dbReference>
<evidence type="ECO:0000313" key="30">
    <source>
        <dbReference type="Proteomes" id="UP000623269"/>
    </source>
</evidence>
<evidence type="ECO:0000256" key="1">
    <source>
        <dbReference type="ARBA" id="ARBA00002624"/>
    </source>
</evidence>
<dbReference type="GO" id="GO:0008360">
    <property type="term" value="P:regulation of cell shape"/>
    <property type="evidence" value="ECO:0007669"/>
    <property type="project" value="UniProtKB-KW"/>
</dbReference>
<evidence type="ECO:0000256" key="19">
    <source>
        <dbReference type="ARBA" id="ARBA00023251"/>
    </source>
</evidence>
<evidence type="ECO:0000256" key="13">
    <source>
        <dbReference type="ARBA" id="ARBA00022801"/>
    </source>
</evidence>
<dbReference type="UniPathway" id="UPA00219"/>
<keyword evidence="8" id="KW-0121">Carboxypeptidase</keyword>
<feature type="region of interest" description="Disordered" evidence="26">
    <location>
        <begin position="680"/>
        <end position="806"/>
    </location>
</feature>
<dbReference type="GO" id="GO:0008955">
    <property type="term" value="F:peptidoglycan glycosyltransferase activity"/>
    <property type="evidence" value="ECO:0007669"/>
    <property type="project" value="UniProtKB-EC"/>
</dbReference>
<evidence type="ECO:0000256" key="16">
    <source>
        <dbReference type="ARBA" id="ARBA00022984"/>
    </source>
</evidence>
<dbReference type="GO" id="GO:0046677">
    <property type="term" value="P:response to antibiotic"/>
    <property type="evidence" value="ECO:0007669"/>
    <property type="project" value="UniProtKB-KW"/>
</dbReference>
<dbReference type="EC" id="3.4.16.4" evidence="6"/>
<evidence type="ECO:0000256" key="3">
    <source>
        <dbReference type="ARBA" id="ARBA00004752"/>
    </source>
</evidence>
<comment type="caution">
    <text evidence="29">The sequence shown here is derived from an EMBL/GenBank/DDBJ whole genome shotgun (WGS) entry which is preliminary data.</text>
</comment>
<comment type="function">
    <text evidence="1">Cell wall formation. Synthesis of cross-linked peptidoglycan from the lipid intermediates. The enzyme has a penicillin-insensitive transglycosylase N-terminal domain (formation of linear glycan strands) and a penicillin-sensitive transpeptidase C-terminal domain (cross-linking of the peptide subunits).</text>
</comment>
<keyword evidence="16" id="KW-0573">Peptidoglycan synthesis</keyword>